<gene>
    <name evidence="5" type="ORF">A6M13_13115</name>
</gene>
<dbReference type="SUPFAM" id="SSF46894">
    <property type="entry name" value="C-terminal effector domain of the bipartite response regulators"/>
    <property type="match status" value="1"/>
</dbReference>
<reference evidence="5 6" key="1">
    <citation type="submission" date="2016-07" db="EMBL/GenBank/DDBJ databases">
        <title>Caryophanon tenue genome sequencing.</title>
        <authorList>
            <person name="Verma A."/>
            <person name="Pal Y."/>
            <person name="Krishnamurthi S."/>
        </authorList>
    </citation>
    <scope>NUCLEOTIDE SEQUENCE [LARGE SCALE GENOMIC DNA]</scope>
    <source>
        <strain evidence="5 6">DSM 14152</strain>
    </source>
</reference>
<evidence type="ECO:0000256" key="3">
    <source>
        <dbReference type="ARBA" id="ARBA00023163"/>
    </source>
</evidence>
<keyword evidence="1" id="KW-0805">Transcription regulation</keyword>
<dbReference type="SMART" id="SM00421">
    <property type="entry name" value="HTH_LUXR"/>
    <property type="match status" value="1"/>
</dbReference>
<dbReference type="InterPro" id="IPR000792">
    <property type="entry name" value="Tscrpt_reg_LuxR_C"/>
</dbReference>
<dbReference type="InterPro" id="IPR016032">
    <property type="entry name" value="Sig_transdc_resp-reg_C-effctor"/>
</dbReference>
<dbReference type="InterPro" id="IPR036388">
    <property type="entry name" value="WH-like_DNA-bd_sf"/>
</dbReference>
<dbReference type="PANTHER" id="PTHR44688">
    <property type="entry name" value="DNA-BINDING TRANSCRIPTIONAL ACTIVATOR DEVR_DOSR"/>
    <property type="match status" value="1"/>
</dbReference>
<keyword evidence="3" id="KW-0804">Transcription</keyword>
<dbReference type="PROSITE" id="PS50043">
    <property type="entry name" value="HTH_LUXR_2"/>
    <property type="match status" value="1"/>
</dbReference>
<keyword evidence="2" id="KW-0238">DNA-binding</keyword>
<dbReference type="AlphaFoldDB" id="A0A1C0YE06"/>
<dbReference type="Pfam" id="PF00196">
    <property type="entry name" value="GerE"/>
    <property type="match status" value="1"/>
</dbReference>
<dbReference type="RefSeq" id="WP_066544894.1">
    <property type="nucleotide sequence ID" value="NZ_MASJ01000014.1"/>
</dbReference>
<dbReference type="Gene3D" id="3.30.450.40">
    <property type="match status" value="1"/>
</dbReference>
<accession>A0A1C0YE06</accession>
<comment type="caution">
    <text evidence="5">The sequence shown here is derived from an EMBL/GenBank/DDBJ whole genome shotgun (WGS) entry which is preliminary data.</text>
</comment>
<proteinExistence type="predicted"/>
<sequence>MIEPQLAYSLFLKMYCSELLESAAIFVEEQATTIEEKRTLHVLTTSFVQLLTNQRVVDKEALHYWVQIRSQTILAHSTLFVEALSYALETVLHATQYTYRDQVLQVHETLLTQSKDFVSQWHQNSQDEPFSEQWRLQMDTFSKALIRYNGSEDLAILLKLAEETFQFKRCIFLSYHPWLDEFSGAIGADRQALERLRGKIDVEPVFSMKRAIFLKNPAPYVQPVAIEMLNLSSVIFIPIMHDQQLYGWLSFDQMGESFDCSATYLNFLQEVGNRLGMYLGRPQLRNRLNRNITLTEKEKLVLYLLLEGHSNKEIASLLYMSEFTVRDYVKMLMQKTEARNRTHLITLAFRSGLID</sequence>
<evidence type="ECO:0000259" key="4">
    <source>
        <dbReference type="PROSITE" id="PS50043"/>
    </source>
</evidence>
<dbReference type="Pfam" id="PF01590">
    <property type="entry name" value="GAF"/>
    <property type="match status" value="1"/>
</dbReference>
<dbReference type="PANTHER" id="PTHR44688:SF16">
    <property type="entry name" value="DNA-BINDING TRANSCRIPTIONAL ACTIVATOR DEVR_DOSR"/>
    <property type="match status" value="1"/>
</dbReference>
<feature type="domain" description="HTH luxR-type" evidence="4">
    <location>
        <begin position="287"/>
        <end position="352"/>
    </location>
</feature>
<dbReference type="CDD" id="cd06170">
    <property type="entry name" value="LuxR_C_like"/>
    <property type="match status" value="1"/>
</dbReference>
<dbReference type="GO" id="GO:0045892">
    <property type="term" value="P:negative regulation of DNA-templated transcription"/>
    <property type="evidence" value="ECO:0007669"/>
    <property type="project" value="UniProtKB-ARBA"/>
</dbReference>
<dbReference type="GO" id="GO:0003677">
    <property type="term" value="F:DNA binding"/>
    <property type="evidence" value="ECO:0007669"/>
    <property type="project" value="UniProtKB-KW"/>
</dbReference>
<dbReference type="InterPro" id="IPR029016">
    <property type="entry name" value="GAF-like_dom_sf"/>
</dbReference>
<keyword evidence="6" id="KW-1185">Reference proteome</keyword>
<evidence type="ECO:0000256" key="2">
    <source>
        <dbReference type="ARBA" id="ARBA00023125"/>
    </source>
</evidence>
<dbReference type="Gene3D" id="1.10.10.10">
    <property type="entry name" value="Winged helix-like DNA-binding domain superfamily/Winged helix DNA-binding domain"/>
    <property type="match status" value="1"/>
</dbReference>
<name>A0A1C0YE06_9BACL</name>
<dbReference type="SUPFAM" id="SSF55781">
    <property type="entry name" value="GAF domain-like"/>
    <property type="match status" value="1"/>
</dbReference>
<evidence type="ECO:0000313" key="6">
    <source>
        <dbReference type="Proteomes" id="UP000093199"/>
    </source>
</evidence>
<evidence type="ECO:0000313" key="5">
    <source>
        <dbReference type="EMBL" id="OCS85374.1"/>
    </source>
</evidence>
<dbReference type="PRINTS" id="PR00038">
    <property type="entry name" value="HTHLUXR"/>
</dbReference>
<dbReference type="STRING" id="33978.A6M13_13115"/>
<dbReference type="Proteomes" id="UP000093199">
    <property type="component" value="Unassembled WGS sequence"/>
</dbReference>
<protein>
    <recommendedName>
        <fullName evidence="4">HTH luxR-type domain-containing protein</fullName>
    </recommendedName>
</protein>
<dbReference type="InterPro" id="IPR003018">
    <property type="entry name" value="GAF"/>
</dbReference>
<evidence type="ECO:0000256" key="1">
    <source>
        <dbReference type="ARBA" id="ARBA00023015"/>
    </source>
</evidence>
<organism evidence="5 6">
    <name type="scientific">Caryophanon tenue</name>
    <dbReference type="NCBI Taxonomy" id="33978"/>
    <lineage>
        <taxon>Bacteria</taxon>
        <taxon>Bacillati</taxon>
        <taxon>Bacillota</taxon>
        <taxon>Bacilli</taxon>
        <taxon>Bacillales</taxon>
        <taxon>Caryophanaceae</taxon>
        <taxon>Caryophanon</taxon>
    </lineage>
</organism>
<dbReference type="EMBL" id="MASJ01000014">
    <property type="protein sequence ID" value="OCS85374.1"/>
    <property type="molecule type" value="Genomic_DNA"/>
</dbReference>